<dbReference type="SUPFAM" id="SSF52540">
    <property type="entry name" value="P-loop containing nucleoside triphosphate hydrolases"/>
    <property type="match status" value="1"/>
</dbReference>
<dbReference type="AlphaFoldDB" id="A0A5S9MME2"/>
<evidence type="ECO:0000313" key="1">
    <source>
        <dbReference type="EMBL" id="BBP93474.1"/>
    </source>
</evidence>
<name>A0A5S9MME2_BACIA</name>
<accession>A0A5S9MME2</accession>
<evidence type="ECO:0008006" key="3">
    <source>
        <dbReference type="Google" id="ProtNLM"/>
    </source>
</evidence>
<dbReference type="EMBL" id="AP021906">
    <property type="protein sequence ID" value="BBP93474.1"/>
    <property type="molecule type" value="Genomic_DNA"/>
</dbReference>
<dbReference type="Gene3D" id="3.40.50.300">
    <property type="entry name" value="P-loop containing nucleotide triphosphate hydrolases"/>
    <property type="match status" value="1"/>
</dbReference>
<protein>
    <recommendedName>
        <fullName evidence="3">ABC transporter domain-containing protein</fullName>
    </recommendedName>
</protein>
<proteinExistence type="predicted"/>
<sequence length="50" mass="5651">MKKPMIQFEHFGFKYRSQAEPTLKDINLTIYEGEKKVLIAGPSGSGKKAH</sequence>
<organism evidence="1 2">
    <name type="scientific">Bacillus safensis</name>
    <dbReference type="NCBI Taxonomy" id="561879"/>
    <lineage>
        <taxon>Bacteria</taxon>
        <taxon>Bacillati</taxon>
        <taxon>Bacillota</taxon>
        <taxon>Bacilli</taxon>
        <taxon>Bacillales</taxon>
        <taxon>Bacillaceae</taxon>
        <taxon>Bacillus</taxon>
    </lineage>
</organism>
<gene>
    <name evidence="1" type="ORF">BsIDN1_70920</name>
</gene>
<dbReference type="InterPro" id="IPR027417">
    <property type="entry name" value="P-loop_NTPase"/>
</dbReference>
<evidence type="ECO:0000313" key="2">
    <source>
        <dbReference type="Proteomes" id="UP000464658"/>
    </source>
</evidence>
<dbReference type="Proteomes" id="UP000464658">
    <property type="component" value="Chromosome"/>
</dbReference>
<reference evidence="1 2" key="1">
    <citation type="submission" date="2019-12" db="EMBL/GenBank/DDBJ databases">
        <title>Full genome sequence of a Bacillus safensis strain isolated from commercially available natto in Indonesia.</title>
        <authorList>
            <person name="Yoshida M."/>
            <person name="Uomi M."/>
            <person name="Waturangi D."/>
            <person name="Ekaputri J.J."/>
            <person name="Setiamarga D.H.E."/>
        </authorList>
    </citation>
    <scope>NUCLEOTIDE SEQUENCE [LARGE SCALE GENOMIC DNA]</scope>
    <source>
        <strain evidence="1 2">IDN1</strain>
    </source>
</reference>